<dbReference type="AlphaFoldDB" id="A0A9W6WE26"/>
<dbReference type="RefSeq" id="WP_285666929.1">
    <property type="nucleotide sequence ID" value="NZ_BSTX01000006.1"/>
</dbReference>
<dbReference type="Pfam" id="PF01872">
    <property type="entry name" value="RibD_C"/>
    <property type="match status" value="1"/>
</dbReference>
<reference evidence="2" key="1">
    <citation type="submission" date="2023-03" db="EMBL/GenBank/DDBJ databases">
        <title>Actinorhabdospora filicis NBRC 111898.</title>
        <authorList>
            <person name="Ichikawa N."/>
            <person name="Sato H."/>
            <person name="Tonouchi N."/>
        </authorList>
    </citation>
    <scope>NUCLEOTIDE SEQUENCE</scope>
    <source>
        <strain evidence="2">NBRC 111898</strain>
    </source>
</reference>
<dbReference type="GO" id="GO:0009231">
    <property type="term" value="P:riboflavin biosynthetic process"/>
    <property type="evidence" value="ECO:0007669"/>
    <property type="project" value="InterPro"/>
</dbReference>
<accession>A0A9W6WE26</accession>
<dbReference type="GO" id="GO:0008703">
    <property type="term" value="F:5-amino-6-(5-phosphoribosylamino)uracil reductase activity"/>
    <property type="evidence" value="ECO:0007669"/>
    <property type="project" value="InterPro"/>
</dbReference>
<dbReference type="InterPro" id="IPR024072">
    <property type="entry name" value="DHFR-like_dom_sf"/>
</dbReference>
<name>A0A9W6WE26_9ACTN</name>
<evidence type="ECO:0000313" key="2">
    <source>
        <dbReference type="EMBL" id="GLZ81455.1"/>
    </source>
</evidence>
<keyword evidence="3" id="KW-1185">Reference proteome</keyword>
<dbReference type="Proteomes" id="UP001165079">
    <property type="component" value="Unassembled WGS sequence"/>
</dbReference>
<dbReference type="InterPro" id="IPR050765">
    <property type="entry name" value="Riboflavin_Biosynth_HTPR"/>
</dbReference>
<dbReference type="Gene3D" id="3.40.430.10">
    <property type="entry name" value="Dihydrofolate Reductase, subunit A"/>
    <property type="match status" value="1"/>
</dbReference>
<gene>
    <name evidence="2" type="ORF">Afil01_62620</name>
</gene>
<comment type="caution">
    <text evidence="2">The sequence shown here is derived from an EMBL/GenBank/DDBJ whole genome shotgun (WGS) entry which is preliminary data.</text>
</comment>
<proteinExistence type="predicted"/>
<sequence>MRKLTYWVHQSVDGFISGPNGEFDWPELTPELTEYSYAVHEDVDTFLYGRVVWEFMSSFWPVAESIADDEHTRTFAPIWRKTPKVVISRTLEKADWNTTVIGGDLYAAVTELKSRDGGGLLLNGGSKAAAALTELGLIDEYIVMTHPVVLGGGQELFPRDETRRKLNLAGSHVCDGRVVVSRYTPAG</sequence>
<dbReference type="PANTHER" id="PTHR38011">
    <property type="entry name" value="DIHYDROFOLATE REDUCTASE FAMILY PROTEIN (AFU_ORTHOLOGUE AFUA_8G06820)"/>
    <property type="match status" value="1"/>
</dbReference>
<dbReference type="InterPro" id="IPR002734">
    <property type="entry name" value="RibDG_C"/>
</dbReference>
<dbReference type="PANTHER" id="PTHR38011:SF11">
    <property type="entry name" value="2,5-DIAMINO-6-RIBOSYLAMINO-4(3H)-PYRIMIDINONE 5'-PHOSPHATE REDUCTASE"/>
    <property type="match status" value="1"/>
</dbReference>
<protein>
    <submittedName>
        <fullName evidence="2">Riboflavin biosynthesis protein RibD</fullName>
    </submittedName>
</protein>
<dbReference type="EMBL" id="BSTX01000006">
    <property type="protein sequence ID" value="GLZ81455.1"/>
    <property type="molecule type" value="Genomic_DNA"/>
</dbReference>
<feature type="domain" description="Bacterial bifunctional deaminase-reductase C-terminal" evidence="1">
    <location>
        <begin position="3"/>
        <end position="179"/>
    </location>
</feature>
<evidence type="ECO:0000313" key="3">
    <source>
        <dbReference type="Proteomes" id="UP001165079"/>
    </source>
</evidence>
<evidence type="ECO:0000259" key="1">
    <source>
        <dbReference type="Pfam" id="PF01872"/>
    </source>
</evidence>
<dbReference type="SUPFAM" id="SSF53597">
    <property type="entry name" value="Dihydrofolate reductase-like"/>
    <property type="match status" value="1"/>
</dbReference>
<organism evidence="2 3">
    <name type="scientific">Actinorhabdospora filicis</name>
    <dbReference type="NCBI Taxonomy" id="1785913"/>
    <lineage>
        <taxon>Bacteria</taxon>
        <taxon>Bacillati</taxon>
        <taxon>Actinomycetota</taxon>
        <taxon>Actinomycetes</taxon>
        <taxon>Micromonosporales</taxon>
        <taxon>Micromonosporaceae</taxon>
        <taxon>Actinorhabdospora</taxon>
    </lineage>
</organism>